<dbReference type="Proteomes" id="UP000526233">
    <property type="component" value="Unassembled WGS sequence"/>
</dbReference>
<dbReference type="AlphaFoldDB" id="A0A7Y3WZ60"/>
<accession>A0A7Y3WZ60</accession>
<gene>
    <name evidence="1" type="ORF">EHE22_22170</name>
</gene>
<evidence type="ECO:0000313" key="2">
    <source>
        <dbReference type="Proteomes" id="UP000526233"/>
    </source>
</evidence>
<dbReference type="GeneID" id="93112095"/>
<evidence type="ECO:0000313" key="1">
    <source>
        <dbReference type="EMBL" id="NNV23112.1"/>
    </source>
</evidence>
<proteinExistence type="predicted"/>
<protein>
    <submittedName>
        <fullName evidence="1">Uncharacterized protein</fullName>
    </submittedName>
</protein>
<name>A0A7Y3WZ60_9HYPH</name>
<comment type="caution">
    <text evidence="1">The sequence shown here is derived from an EMBL/GenBank/DDBJ whole genome shotgun (WGS) entry which is preliminary data.</text>
</comment>
<sequence length="98" mass="11000">MLNSVWCNALRAQNCLELRYDGFTRIVEVHAVGVSKEGNEIARVWQVRGGSNSNERTGWKLLRLDEALSAHVINEKSDAPRQGYKRGDVAMSRIACQV</sequence>
<reference evidence="1 2" key="1">
    <citation type="submission" date="2018-11" db="EMBL/GenBank/DDBJ databases">
        <title>Genome sequencing and analysis.</title>
        <authorList>
            <person name="Huang Y.-T."/>
        </authorList>
    </citation>
    <scope>NUCLEOTIDE SEQUENCE [LARGE SCALE GENOMIC DNA]</scope>
    <source>
        <strain evidence="1 2">SHIN</strain>
    </source>
</reference>
<dbReference type="EMBL" id="PKQI01000004">
    <property type="protein sequence ID" value="NNV23112.1"/>
    <property type="molecule type" value="Genomic_DNA"/>
</dbReference>
<dbReference type="RefSeq" id="WP_007880821.1">
    <property type="nucleotide sequence ID" value="NZ_CAXURC020000003.1"/>
</dbReference>
<organism evidence="1 2">
    <name type="scientific">Brucella pseudogrignonensis</name>
    <dbReference type="NCBI Taxonomy" id="419475"/>
    <lineage>
        <taxon>Bacteria</taxon>
        <taxon>Pseudomonadati</taxon>
        <taxon>Pseudomonadota</taxon>
        <taxon>Alphaproteobacteria</taxon>
        <taxon>Hyphomicrobiales</taxon>
        <taxon>Brucellaceae</taxon>
        <taxon>Brucella/Ochrobactrum group</taxon>
        <taxon>Brucella</taxon>
    </lineage>
</organism>